<organism evidence="1">
    <name type="scientific">Wolbachia endosymbiont of Ephestia elutella</name>
    <dbReference type="NCBI Taxonomy" id="3231696"/>
    <lineage>
        <taxon>Bacteria</taxon>
        <taxon>Pseudomonadati</taxon>
        <taxon>Pseudomonadota</taxon>
        <taxon>Alphaproteobacteria</taxon>
        <taxon>Rickettsiales</taxon>
        <taxon>Anaplasmataceae</taxon>
        <taxon>Wolbachieae</taxon>
        <taxon>Wolbachia</taxon>
    </lineage>
</organism>
<proteinExistence type="predicted"/>
<gene>
    <name evidence="1" type="ORF">ABS251_00905</name>
</gene>
<dbReference type="InterPro" id="IPR021277">
    <property type="entry name" value="DUF2610"/>
</dbReference>
<accession>A0AAU8MNN8</accession>
<dbReference type="AlphaFoldDB" id="A0AAU8MNN8"/>
<sequence>MVESIKKFTVQCDFKGQNAPFAVYIGNPKGDTHPIHHQDSWLAKERGGNIPNKVKESLQKLYKLSQENGISFPELCAYAITIVSNNDKKSDGK</sequence>
<dbReference type="EMBL" id="CP159923">
    <property type="protein sequence ID" value="XCO72691.1"/>
    <property type="molecule type" value="Genomic_DNA"/>
</dbReference>
<reference evidence="1" key="1">
    <citation type="submission" date="2024-06" db="EMBL/GenBank/DDBJ databases">
        <authorList>
            <person name="Al-Khalidi N."/>
            <person name="Al-Zurfi S.M."/>
            <person name="Lahuf A."/>
        </authorList>
    </citation>
    <scope>NUCLEOTIDE SEQUENCE</scope>
    <source>
        <strain evidence="1">Karbala-1</strain>
    </source>
</reference>
<protein>
    <submittedName>
        <fullName evidence="1">DUF2610 domain-containing protein</fullName>
    </submittedName>
</protein>
<name>A0AAU8MNN8_9RICK</name>
<evidence type="ECO:0000313" key="1">
    <source>
        <dbReference type="EMBL" id="XCO72691.1"/>
    </source>
</evidence>
<dbReference type="Pfam" id="PF11020">
    <property type="entry name" value="DUF2610"/>
    <property type="match status" value="1"/>
</dbReference>